<keyword evidence="2" id="KW-1185">Reference proteome</keyword>
<dbReference type="EMBL" id="LUGG01000005">
    <property type="protein sequence ID" value="OBZ74803.1"/>
    <property type="molecule type" value="Genomic_DNA"/>
</dbReference>
<evidence type="ECO:0000313" key="2">
    <source>
        <dbReference type="Proteomes" id="UP000092993"/>
    </source>
</evidence>
<comment type="caution">
    <text evidence="1">The sequence shown here is derived from an EMBL/GenBank/DDBJ whole genome shotgun (WGS) entry which is preliminary data.</text>
</comment>
<reference evidence="1 2" key="1">
    <citation type="submission" date="2016-03" db="EMBL/GenBank/DDBJ databases">
        <title>Whole genome sequencing of Grifola frondosa 9006-11.</title>
        <authorList>
            <person name="Min B."/>
            <person name="Park H."/>
            <person name="Kim J.-G."/>
            <person name="Cho H."/>
            <person name="Oh Y.-L."/>
            <person name="Kong W.-S."/>
            <person name="Choi I.-G."/>
        </authorList>
    </citation>
    <scope>NUCLEOTIDE SEQUENCE [LARGE SCALE GENOMIC DNA]</scope>
    <source>
        <strain evidence="1 2">9006-11</strain>
    </source>
</reference>
<dbReference type="OrthoDB" id="2536866at2759"/>
<name>A0A1C7MCZ5_GRIFR</name>
<sequence>MQPHSRPEDLARVYCAKEGIVPPIPLKEQECAWRPAVARVQVAFSPRVVGLVLAIRERNERS</sequence>
<dbReference type="AlphaFoldDB" id="A0A1C7MCZ5"/>
<organism evidence="1 2">
    <name type="scientific">Grifola frondosa</name>
    <name type="common">Maitake</name>
    <name type="synonym">Polyporus frondosus</name>
    <dbReference type="NCBI Taxonomy" id="5627"/>
    <lineage>
        <taxon>Eukaryota</taxon>
        <taxon>Fungi</taxon>
        <taxon>Dikarya</taxon>
        <taxon>Basidiomycota</taxon>
        <taxon>Agaricomycotina</taxon>
        <taxon>Agaricomycetes</taxon>
        <taxon>Polyporales</taxon>
        <taxon>Grifolaceae</taxon>
        <taxon>Grifola</taxon>
    </lineage>
</organism>
<dbReference type="Proteomes" id="UP000092993">
    <property type="component" value="Unassembled WGS sequence"/>
</dbReference>
<evidence type="ECO:0000313" key="1">
    <source>
        <dbReference type="EMBL" id="OBZ74803.1"/>
    </source>
</evidence>
<gene>
    <name evidence="1" type="ORF">A0H81_05202</name>
</gene>
<protein>
    <submittedName>
        <fullName evidence="1">Uncharacterized protein</fullName>
    </submittedName>
</protein>
<accession>A0A1C7MCZ5</accession>
<proteinExistence type="predicted"/>